<dbReference type="Proteomes" id="UP000315295">
    <property type="component" value="Unassembled WGS sequence"/>
</dbReference>
<evidence type="ECO:0008006" key="3">
    <source>
        <dbReference type="Google" id="ProtNLM"/>
    </source>
</evidence>
<dbReference type="AlphaFoldDB" id="A0A540K5L0"/>
<organism evidence="1 2">
    <name type="scientific">Malus baccata</name>
    <name type="common">Siberian crab apple</name>
    <name type="synonym">Pyrus baccata</name>
    <dbReference type="NCBI Taxonomy" id="106549"/>
    <lineage>
        <taxon>Eukaryota</taxon>
        <taxon>Viridiplantae</taxon>
        <taxon>Streptophyta</taxon>
        <taxon>Embryophyta</taxon>
        <taxon>Tracheophyta</taxon>
        <taxon>Spermatophyta</taxon>
        <taxon>Magnoliopsida</taxon>
        <taxon>eudicotyledons</taxon>
        <taxon>Gunneridae</taxon>
        <taxon>Pentapetalae</taxon>
        <taxon>rosids</taxon>
        <taxon>fabids</taxon>
        <taxon>Rosales</taxon>
        <taxon>Rosaceae</taxon>
        <taxon>Amygdaloideae</taxon>
        <taxon>Maleae</taxon>
        <taxon>Malus</taxon>
    </lineage>
</organism>
<comment type="caution">
    <text evidence="1">The sequence shown here is derived from an EMBL/GenBank/DDBJ whole genome shotgun (WGS) entry which is preliminary data.</text>
</comment>
<dbReference type="EMBL" id="VIEB01003335">
    <property type="protein sequence ID" value="TQD69518.1"/>
    <property type="molecule type" value="Genomic_DNA"/>
</dbReference>
<dbReference type="STRING" id="106549.A0A540K5L0"/>
<reference evidence="1 2" key="1">
    <citation type="journal article" date="2019" name="G3 (Bethesda)">
        <title>Sequencing of a Wild Apple (Malus baccata) Genome Unravels the Differences Between Cultivated and Wild Apple Species Regarding Disease Resistance and Cold Tolerance.</title>
        <authorList>
            <person name="Chen X."/>
        </authorList>
    </citation>
    <scope>NUCLEOTIDE SEQUENCE [LARGE SCALE GENOMIC DNA]</scope>
    <source>
        <strain evidence="2">cv. Shandingzi</strain>
        <tissue evidence="1">Leaves</tissue>
    </source>
</reference>
<evidence type="ECO:0000313" key="2">
    <source>
        <dbReference type="Proteomes" id="UP000315295"/>
    </source>
</evidence>
<name>A0A540K5L0_MALBA</name>
<dbReference type="InterPro" id="IPR011009">
    <property type="entry name" value="Kinase-like_dom_sf"/>
</dbReference>
<protein>
    <recommendedName>
        <fullName evidence="3">Protein kinase domain-containing protein</fullName>
    </recommendedName>
</protein>
<accession>A0A540K5L0</accession>
<sequence>MKFPLPCTDCFSSSPKKAIERSMQDGQNPENFRIFSCKELKSATNGFHSSNKLGEGGFGSVYKVFLSPATSNSAYIETSYIYDLCVCLYTYKQTAV</sequence>
<evidence type="ECO:0000313" key="1">
    <source>
        <dbReference type="EMBL" id="TQD69518.1"/>
    </source>
</evidence>
<dbReference type="Gene3D" id="3.30.200.20">
    <property type="entry name" value="Phosphorylase Kinase, domain 1"/>
    <property type="match status" value="1"/>
</dbReference>
<dbReference type="SUPFAM" id="SSF56112">
    <property type="entry name" value="Protein kinase-like (PK-like)"/>
    <property type="match status" value="1"/>
</dbReference>
<gene>
    <name evidence="1" type="ORF">C1H46_044949</name>
</gene>
<proteinExistence type="predicted"/>
<keyword evidence="2" id="KW-1185">Reference proteome</keyword>